<dbReference type="RefSeq" id="XP_003101594.2">
    <property type="nucleotide sequence ID" value="XM_003101546.2"/>
</dbReference>
<organism evidence="1 2">
    <name type="scientific">Caenorhabditis remanei</name>
    <name type="common">Caenorhabditis vulgaris</name>
    <dbReference type="NCBI Taxonomy" id="31234"/>
    <lineage>
        <taxon>Eukaryota</taxon>
        <taxon>Metazoa</taxon>
        <taxon>Ecdysozoa</taxon>
        <taxon>Nematoda</taxon>
        <taxon>Chromadorea</taxon>
        <taxon>Rhabditida</taxon>
        <taxon>Rhabditina</taxon>
        <taxon>Rhabditomorpha</taxon>
        <taxon>Rhabditoidea</taxon>
        <taxon>Rhabditidae</taxon>
        <taxon>Peloderinae</taxon>
        <taxon>Caenorhabditis</taxon>
    </lineage>
</organism>
<proteinExistence type="predicted"/>
<reference evidence="1 2" key="1">
    <citation type="submission" date="2019-12" db="EMBL/GenBank/DDBJ databases">
        <title>Chromosome-level assembly of the Caenorhabditis remanei genome.</title>
        <authorList>
            <person name="Teterina A.A."/>
            <person name="Willis J.H."/>
            <person name="Phillips P.C."/>
        </authorList>
    </citation>
    <scope>NUCLEOTIDE SEQUENCE [LARGE SCALE GENOMIC DNA]</scope>
    <source>
        <strain evidence="1 2">PX506</strain>
        <tissue evidence="1">Whole organism</tissue>
    </source>
</reference>
<accession>A0A6A5G0Y5</accession>
<dbReference type="KEGG" id="crq:GCK72_024930"/>
<comment type="caution">
    <text evidence="1">The sequence shown here is derived from an EMBL/GenBank/DDBJ whole genome shotgun (WGS) entry which is preliminary data.</text>
</comment>
<dbReference type="GeneID" id="9800043"/>
<dbReference type="EMBL" id="WUAV01000006">
    <property type="protein sequence ID" value="KAF1748463.1"/>
    <property type="molecule type" value="Genomic_DNA"/>
</dbReference>
<protein>
    <submittedName>
        <fullName evidence="1">Uncharacterized protein</fullName>
    </submittedName>
</protein>
<dbReference type="Proteomes" id="UP000483820">
    <property type="component" value="Chromosome X"/>
</dbReference>
<name>A0A6A5G0Y5_CAERE</name>
<dbReference type="AlphaFoldDB" id="A0A6A5G0Y5"/>
<dbReference type="CTD" id="9800043"/>
<gene>
    <name evidence="1" type="ORF">GCK72_024930</name>
</gene>
<evidence type="ECO:0000313" key="2">
    <source>
        <dbReference type="Proteomes" id="UP000483820"/>
    </source>
</evidence>
<evidence type="ECO:0000313" key="1">
    <source>
        <dbReference type="EMBL" id="KAF1748463.1"/>
    </source>
</evidence>
<sequence>MLKHGPPSLKRALTDSDIIDGYVAYEDYRKLYDHVVKLTHQINELQSSLMESASAKVSERLTDTCPILPDPFPIGQPVSLIVRDDVFTDPSTNTKSYANAASNGLAKPIDTLSIAKEAAKIMDKATRAVVERMPDNKEDPDQEKLDLVFFTKFSTTHGLPVPSEAHRHFSKTACRPLKLQFANNSERDKFLHGFYKVKNSDPSLSSIQNRPRARRDLTKEELKRLYESRKFVYDNNLKEKSSKYIMVDIDYKLNRNPRPFI</sequence>